<gene>
    <name evidence="3" type="ORF">R5A26_12135</name>
</gene>
<comment type="caution">
    <text evidence="3">The sequence shown here is derived from an EMBL/GenBank/DDBJ whole genome shotgun (WGS) entry which is preliminary data.</text>
</comment>
<evidence type="ECO:0000313" key="4">
    <source>
        <dbReference type="Proteomes" id="UP001187346"/>
    </source>
</evidence>
<feature type="repeat" description="TPR" evidence="1">
    <location>
        <begin position="575"/>
        <end position="608"/>
    </location>
</feature>
<dbReference type="Gene3D" id="1.25.40.10">
    <property type="entry name" value="Tetratricopeptide repeat domain"/>
    <property type="match status" value="1"/>
</dbReference>
<dbReference type="InterPro" id="IPR019734">
    <property type="entry name" value="TPR_rpt"/>
</dbReference>
<dbReference type="PANTHER" id="PTHR47691">
    <property type="entry name" value="REGULATOR-RELATED"/>
    <property type="match status" value="1"/>
</dbReference>
<evidence type="ECO:0000256" key="1">
    <source>
        <dbReference type="PROSITE-ProRule" id="PRU00339"/>
    </source>
</evidence>
<dbReference type="SMART" id="SM00028">
    <property type="entry name" value="TPR"/>
    <property type="match status" value="6"/>
</dbReference>
<dbReference type="InterPro" id="IPR027417">
    <property type="entry name" value="P-loop_NTPase"/>
</dbReference>
<organism evidence="3 4">
    <name type="scientific">Streptomyces prunicolor</name>
    <dbReference type="NCBI Taxonomy" id="67348"/>
    <lineage>
        <taxon>Bacteria</taxon>
        <taxon>Bacillati</taxon>
        <taxon>Actinomycetota</taxon>
        <taxon>Actinomycetes</taxon>
        <taxon>Kitasatosporales</taxon>
        <taxon>Streptomycetaceae</taxon>
        <taxon>Streptomyces</taxon>
    </lineage>
</organism>
<dbReference type="EMBL" id="JAWMAJ010000031">
    <property type="protein sequence ID" value="MDV7216700.1"/>
    <property type="molecule type" value="Genomic_DNA"/>
</dbReference>
<protein>
    <submittedName>
        <fullName evidence="3">Tetratricopeptide repeat protein</fullName>
    </submittedName>
</protein>
<feature type="region of interest" description="Disordered" evidence="2">
    <location>
        <begin position="1"/>
        <end position="31"/>
    </location>
</feature>
<reference evidence="3 4" key="1">
    <citation type="submission" date="2023-10" db="EMBL/GenBank/DDBJ databases">
        <title>Characterization of rhizosphere-enriched actinobacteria from wheat plants lab-grown on chernevaya soil.</title>
        <authorList>
            <person name="Tikhonova E.N."/>
            <person name="Konopkin A."/>
            <person name="Kravchenko I.K."/>
        </authorList>
    </citation>
    <scope>NUCLEOTIDE SEQUENCE [LARGE SCALE GENOMIC DNA]</scope>
    <source>
        <strain evidence="3 4">RR29</strain>
    </source>
</reference>
<evidence type="ECO:0000256" key="2">
    <source>
        <dbReference type="SAM" id="MobiDB-lite"/>
    </source>
</evidence>
<dbReference type="Proteomes" id="UP001187346">
    <property type="component" value="Unassembled WGS sequence"/>
</dbReference>
<keyword evidence="1" id="KW-0802">TPR repeat</keyword>
<accession>A0ABU4F7Y6</accession>
<evidence type="ECO:0000313" key="3">
    <source>
        <dbReference type="EMBL" id="MDV7216700.1"/>
    </source>
</evidence>
<dbReference type="InterPro" id="IPR011990">
    <property type="entry name" value="TPR-like_helical_dom_sf"/>
</dbReference>
<dbReference type="SUPFAM" id="SSF48452">
    <property type="entry name" value="TPR-like"/>
    <property type="match status" value="1"/>
</dbReference>
<sequence length="742" mass="80872">MGDGDHIDMRGSTFYGPVTGKSESPRAAPSPTALSALPAAPAVFTGREDEVAELLGALDPGVGEGSESVVISAVAGLGGVGKTALALCVAHAARGRGWFSGGGLFVDLRGYDEVPVTADQAVLALLRALGVGDADLPPTADEQYARYRGELSSREPVLIVLDNASDPGQIAPLLPGEGGGHRVLVTSREVQDSLPVRQFRVDGLAPEASRELVDRSLRRYDPGDRRVAEEPEGVRQLAELCGHLPLALLIVSALLRRRRQRPVSTLVGELRAAEDRVRALRAKGVDQYGKELSLRPVFDVMYARMEPELARVFRLLGQAPGDSVGIGVAVSLTSLEPECLEPLLDELAAVSLITPFPGGERWVMHDLVKVYARLVAVEDPGAHEEVAEARIRLLEFYYQLLLSAKAHIEGVPEEAPEDYFNTRELALKWLDSERTGLLKVAHWTDGGDKGRRRSLLIALHLDSYLSFRRAFDDWATVTKAAYEAALQIHDSWVEANTSDAHGLALFHLRRFEEAETAQRRALRLSEDSGDAEGQAMAWDHIGLTLRALGRYDDAIDAHTRSAQIAAEIGLIRQTSGIRMNLGAALGEAGRTEEALDVFEEALTIHVELGDKRGETMARDSLGITLSKLGRHEEAVTAFVHVLGLCAESGDWHRRALAWNRLGLTWNELGLHDEALGAHIRALNWFVFFRDRLGEALARASIGTVLLQLDRTEEALSARRQALEMFQEFGDEPHIAAILDAHP</sequence>
<proteinExistence type="predicted"/>
<dbReference type="PROSITE" id="PS50005">
    <property type="entry name" value="TPR"/>
    <property type="match status" value="1"/>
</dbReference>
<dbReference type="PANTHER" id="PTHR47691:SF3">
    <property type="entry name" value="HTH-TYPE TRANSCRIPTIONAL REGULATOR RV0890C-RELATED"/>
    <property type="match status" value="1"/>
</dbReference>
<keyword evidence="4" id="KW-1185">Reference proteome</keyword>
<dbReference type="Pfam" id="PF13424">
    <property type="entry name" value="TPR_12"/>
    <property type="match status" value="3"/>
</dbReference>
<dbReference type="RefSeq" id="WP_317771220.1">
    <property type="nucleotide sequence ID" value="NZ_JAWMAJ010000031.1"/>
</dbReference>
<dbReference type="Gene3D" id="3.40.50.300">
    <property type="entry name" value="P-loop containing nucleotide triphosphate hydrolases"/>
    <property type="match status" value="1"/>
</dbReference>
<name>A0ABU4F7Y6_9ACTN</name>
<dbReference type="PRINTS" id="PR00364">
    <property type="entry name" value="DISEASERSIST"/>
</dbReference>
<dbReference type="SUPFAM" id="SSF52540">
    <property type="entry name" value="P-loop containing nucleoside triphosphate hydrolases"/>
    <property type="match status" value="1"/>
</dbReference>